<accession>A0A4Y2ABP5</accession>
<dbReference type="Proteomes" id="UP000499080">
    <property type="component" value="Unassembled WGS sequence"/>
</dbReference>
<dbReference type="EMBL" id="BGPR01000010">
    <property type="protein sequence ID" value="GBL76374.1"/>
    <property type="molecule type" value="Genomic_DNA"/>
</dbReference>
<evidence type="ECO:0000313" key="3">
    <source>
        <dbReference type="Proteomes" id="UP000499080"/>
    </source>
</evidence>
<feature type="region of interest" description="Disordered" evidence="1">
    <location>
        <begin position="59"/>
        <end position="96"/>
    </location>
</feature>
<sequence length="96" mass="11238">MNKDEKMKILDDTIHSLKISNSQNLEDFKLEESNITSPHQKTCWRIGLFDLKFQRKKKNIKNDKLPEGPKAPRRPNGPGTRSCKYTSFVQRSTKEF</sequence>
<feature type="compositionally biased region" description="Polar residues" evidence="1">
    <location>
        <begin position="83"/>
        <end position="96"/>
    </location>
</feature>
<gene>
    <name evidence="2" type="ORF">AVEN_53156_1</name>
</gene>
<organism evidence="2 3">
    <name type="scientific">Araneus ventricosus</name>
    <name type="common">Orbweaver spider</name>
    <name type="synonym">Epeira ventricosa</name>
    <dbReference type="NCBI Taxonomy" id="182803"/>
    <lineage>
        <taxon>Eukaryota</taxon>
        <taxon>Metazoa</taxon>
        <taxon>Ecdysozoa</taxon>
        <taxon>Arthropoda</taxon>
        <taxon>Chelicerata</taxon>
        <taxon>Arachnida</taxon>
        <taxon>Araneae</taxon>
        <taxon>Araneomorphae</taxon>
        <taxon>Entelegynae</taxon>
        <taxon>Araneoidea</taxon>
        <taxon>Araneidae</taxon>
        <taxon>Araneus</taxon>
    </lineage>
</organism>
<proteinExistence type="predicted"/>
<keyword evidence="3" id="KW-1185">Reference proteome</keyword>
<protein>
    <submittedName>
        <fullName evidence="2">Uncharacterized protein</fullName>
    </submittedName>
</protein>
<comment type="caution">
    <text evidence="2">The sequence shown here is derived from an EMBL/GenBank/DDBJ whole genome shotgun (WGS) entry which is preliminary data.</text>
</comment>
<reference evidence="2 3" key="1">
    <citation type="journal article" date="2019" name="Sci. Rep.">
        <title>Orb-weaving spider Araneus ventricosus genome elucidates the spidroin gene catalogue.</title>
        <authorList>
            <person name="Kono N."/>
            <person name="Nakamura H."/>
            <person name="Ohtoshi R."/>
            <person name="Moran D.A.P."/>
            <person name="Shinohara A."/>
            <person name="Yoshida Y."/>
            <person name="Fujiwara M."/>
            <person name="Mori M."/>
            <person name="Tomita M."/>
            <person name="Arakawa K."/>
        </authorList>
    </citation>
    <scope>NUCLEOTIDE SEQUENCE [LARGE SCALE GENOMIC DNA]</scope>
</reference>
<name>A0A4Y2ABP5_ARAVE</name>
<dbReference type="AlphaFoldDB" id="A0A4Y2ABP5"/>
<evidence type="ECO:0000256" key="1">
    <source>
        <dbReference type="SAM" id="MobiDB-lite"/>
    </source>
</evidence>
<evidence type="ECO:0000313" key="2">
    <source>
        <dbReference type="EMBL" id="GBL76374.1"/>
    </source>
</evidence>